<evidence type="ECO:0000313" key="1">
    <source>
        <dbReference type="EMBL" id="ETR66775.1"/>
    </source>
</evidence>
<dbReference type="Proteomes" id="UP000189670">
    <property type="component" value="Unassembled WGS sequence"/>
</dbReference>
<name>A0A1V1NW42_9BACT</name>
<sequence>MPQNLFKGWAGNIQSDQNPIEIDIQSNMTIGVLFEDSKEWALPIKIERVDQPQTYTDNITIGVSLFSETQPYQTPDEYGCSLYVFSSDWKQYSQLIHSYQSDQYQWVIGVNPHGNIGSPVAQTSRLYWNPSQFSNIGFYRMYKGFDQTMELVIPDMRTETSYEVTGNNSLMEFTIVWSSLFLSTVHLETQSGWNLISLPVKPLDPSVNLLFPDTLIFEYENGAYVCP</sequence>
<dbReference type="EMBL" id="ATBP01001755">
    <property type="protein sequence ID" value="ETR66775.1"/>
    <property type="molecule type" value="Genomic_DNA"/>
</dbReference>
<comment type="caution">
    <text evidence="1">The sequence shown here is derived from an EMBL/GenBank/DDBJ whole genome shotgun (WGS) entry which is preliminary data.</text>
</comment>
<gene>
    <name evidence="1" type="ORF">OMM_12358</name>
</gene>
<proteinExistence type="predicted"/>
<protein>
    <submittedName>
        <fullName evidence="1">Uncharacterized protein</fullName>
    </submittedName>
</protein>
<evidence type="ECO:0000313" key="2">
    <source>
        <dbReference type="Proteomes" id="UP000189670"/>
    </source>
</evidence>
<accession>A0A1V1NW42</accession>
<reference evidence="2" key="1">
    <citation type="submission" date="2012-11" db="EMBL/GenBank/DDBJ databases">
        <authorList>
            <person name="Lucero-Rivera Y.E."/>
            <person name="Tovar-Ramirez D."/>
        </authorList>
    </citation>
    <scope>NUCLEOTIDE SEQUENCE [LARGE SCALE GENOMIC DNA]</scope>
    <source>
        <strain evidence="2">Araruama</strain>
    </source>
</reference>
<organism evidence="1 2">
    <name type="scientific">Candidatus Magnetoglobus multicellularis str. Araruama</name>
    <dbReference type="NCBI Taxonomy" id="890399"/>
    <lineage>
        <taxon>Bacteria</taxon>
        <taxon>Pseudomonadati</taxon>
        <taxon>Thermodesulfobacteriota</taxon>
        <taxon>Desulfobacteria</taxon>
        <taxon>Desulfobacterales</taxon>
        <taxon>Desulfobacteraceae</taxon>
        <taxon>Candidatus Magnetoglobus</taxon>
    </lineage>
</organism>
<feature type="non-terminal residue" evidence="1">
    <location>
        <position position="227"/>
    </location>
</feature>
<dbReference type="AlphaFoldDB" id="A0A1V1NW42"/>